<dbReference type="RefSeq" id="WP_007322943.1">
    <property type="nucleotide sequence ID" value="NZ_BAEE01000063.1"/>
</dbReference>
<evidence type="ECO:0000256" key="3">
    <source>
        <dbReference type="ARBA" id="ARBA00022630"/>
    </source>
</evidence>
<evidence type="ECO:0000256" key="6">
    <source>
        <dbReference type="PIRSR" id="PIRSR000137-2"/>
    </source>
</evidence>
<dbReference type="AlphaFoldDB" id="G7H4U3"/>
<evidence type="ECO:0000259" key="9">
    <source>
        <dbReference type="PROSITE" id="PS00624"/>
    </source>
</evidence>
<dbReference type="Proteomes" id="UP000035088">
    <property type="component" value="Unassembled WGS sequence"/>
</dbReference>
<reference evidence="10 11" key="1">
    <citation type="submission" date="2011-11" db="EMBL/GenBank/DDBJ databases">
        <title>Whole genome shotgun sequence of Gordonia araii NBRC 100433.</title>
        <authorList>
            <person name="Yoshida Y."/>
            <person name="Hosoyama A."/>
            <person name="Tsuchikane K."/>
            <person name="Katsumata H."/>
            <person name="Yamazaki S."/>
            <person name="Fujita N."/>
        </authorList>
    </citation>
    <scope>NUCLEOTIDE SEQUENCE [LARGE SCALE GENOMIC DNA]</scope>
    <source>
        <strain evidence="10 11">NBRC 100433</strain>
    </source>
</reference>
<dbReference type="GO" id="GO:0050660">
    <property type="term" value="F:flavin adenine dinucleotide binding"/>
    <property type="evidence" value="ECO:0007669"/>
    <property type="project" value="InterPro"/>
</dbReference>
<evidence type="ECO:0000313" key="11">
    <source>
        <dbReference type="Proteomes" id="UP000035088"/>
    </source>
</evidence>
<evidence type="ECO:0000256" key="7">
    <source>
        <dbReference type="RuleBase" id="RU003968"/>
    </source>
</evidence>
<accession>G7H4U3</accession>
<feature type="binding site" evidence="6">
    <location>
        <position position="83"/>
    </location>
    <ligand>
        <name>FAD</name>
        <dbReference type="ChEBI" id="CHEBI:57692"/>
    </ligand>
</feature>
<dbReference type="PIRSF" id="PIRSF000137">
    <property type="entry name" value="Alcohol_oxidase"/>
    <property type="match status" value="1"/>
</dbReference>
<dbReference type="STRING" id="1073574.GOARA_063_00670"/>
<evidence type="ECO:0000256" key="2">
    <source>
        <dbReference type="ARBA" id="ARBA00010790"/>
    </source>
</evidence>
<sequence length="513" mass="54608">MTDEFDYIIVGAGSSGSALAGRLSENTSNSVLVLEAGPEAKSSKISIPAAFAQLFKSEFDWNYETTPQPGLDGRTVYWPRGKVLGGSSALNAMMWVPGFAADYDAWGEAAGGGWAWESLAPLLASTQISVSPQRDPRELTATFLTAVRESGFDVEQANRPQPDGFTQTMVTQSNGARHSAAKAYLDPARDRPNLTIRTGSQASRVLFDGKAATGVEYLRDGARHKAKARREVILCGGAVNTPQLLMLSGIGDPEHLREFGIDVVAAAPEVGANMRDHLVSMFAVGVDGNTLKDATSLGQLARYLLRRKGMLTSNVAEAYGFVRTDPSLELPDVEIIFAPVAYVDEGLTGIPAHALTTGPILLQPHSRGGIRLSSADPTAKPIVDPNYLSDPEGIDRATMTRGLEITQQILGAPSLKSVINGTYVAPAGGERLSPEDLITTALEHLSHTLYHPTSTARMGKDEKSVVDPELKVRGVAGLRVADASVMPEIIRGHTHAPAVVIGERAAQLIGGRR</sequence>
<comment type="similarity">
    <text evidence="2 7">Belongs to the GMC oxidoreductase family.</text>
</comment>
<dbReference type="Gene3D" id="3.30.560.10">
    <property type="entry name" value="Glucose Oxidase, domain 3"/>
    <property type="match status" value="1"/>
</dbReference>
<gene>
    <name evidence="10" type="ORF">GOARA_063_00670</name>
</gene>
<dbReference type="Pfam" id="PF05199">
    <property type="entry name" value="GMC_oxred_C"/>
    <property type="match status" value="1"/>
</dbReference>
<dbReference type="Pfam" id="PF00732">
    <property type="entry name" value="GMC_oxred_N"/>
    <property type="match status" value="1"/>
</dbReference>
<dbReference type="OrthoDB" id="9785276at2"/>
<evidence type="ECO:0000259" key="8">
    <source>
        <dbReference type="PROSITE" id="PS00623"/>
    </source>
</evidence>
<dbReference type="SUPFAM" id="SSF51905">
    <property type="entry name" value="FAD/NAD(P)-binding domain"/>
    <property type="match status" value="1"/>
</dbReference>
<feature type="domain" description="Glucose-methanol-choline oxidoreductase N-terminal" evidence="8">
    <location>
        <begin position="81"/>
        <end position="104"/>
    </location>
</feature>
<feature type="active site" description="Proton donor" evidence="5">
    <location>
        <position position="451"/>
    </location>
</feature>
<dbReference type="SUPFAM" id="SSF54373">
    <property type="entry name" value="FAD-linked reductases, C-terminal domain"/>
    <property type="match status" value="1"/>
</dbReference>
<feature type="active site" description="Proton acceptor" evidence="5">
    <location>
        <position position="493"/>
    </location>
</feature>
<evidence type="ECO:0000313" key="10">
    <source>
        <dbReference type="EMBL" id="GAB10868.1"/>
    </source>
</evidence>
<dbReference type="PANTHER" id="PTHR11552:SF147">
    <property type="entry name" value="CHOLINE DEHYDROGENASE, MITOCHONDRIAL"/>
    <property type="match status" value="1"/>
</dbReference>
<dbReference type="GO" id="GO:0016614">
    <property type="term" value="F:oxidoreductase activity, acting on CH-OH group of donors"/>
    <property type="evidence" value="ECO:0007669"/>
    <property type="project" value="InterPro"/>
</dbReference>
<evidence type="ECO:0000256" key="1">
    <source>
        <dbReference type="ARBA" id="ARBA00001974"/>
    </source>
</evidence>
<comment type="caution">
    <text evidence="10">The sequence shown here is derived from an EMBL/GenBank/DDBJ whole genome shotgun (WGS) entry which is preliminary data.</text>
</comment>
<dbReference type="EMBL" id="BAEE01000063">
    <property type="protein sequence ID" value="GAB10868.1"/>
    <property type="molecule type" value="Genomic_DNA"/>
</dbReference>
<dbReference type="PROSITE" id="PS00624">
    <property type="entry name" value="GMC_OXRED_2"/>
    <property type="match status" value="1"/>
</dbReference>
<dbReference type="InterPro" id="IPR000172">
    <property type="entry name" value="GMC_OxRdtase_N"/>
</dbReference>
<comment type="cofactor">
    <cofactor evidence="1 6">
        <name>FAD</name>
        <dbReference type="ChEBI" id="CHEBI:57692"/>
    </cofactor>
</comment>
<organism evidence="10 11">
    <name type="scientific">Gordonia araii NBRC 100433</name>
    <dbReference type="NCBI Taxonomy" id="1073574"/>
    <lineage>
        <taxon>Bacteria</taxon>
        <taxon>Bacillati</taxon>
        <taxon>Actinomycetota</taxon>
        <taxon>Actinomycetes</taxon>
        <taxon>Mycobacteriales</taxon>
        <taxon>Gordoniaceae</taxon>
        <taxon>Gordonia</taxon>
    </lineage>
</organism>
<evidence type="ECO:0000256" key="4">
    <source>
        <dbReference type="ARBA" id="ARBA00022827"/>
    </source>
</evidence>
<dbReference type="Gene3D" id="3.50.50.60">
    <property type="entry name" value="FAD/NAD(P)-binding domain"/>
    <property type="match status" value="1"/>
</dbReference>
<protein>
    <submittedName>
        <fullName evidence="10">Oxidoreductase</fullName>
    </submittedName>
</protein>
<dbReference type="PROSITE" id="PS00623">
    <property type="entry name" value="GMC_OXRED_1"/>
    <property type="match status" value="1"/>
</dbReference>
<evidence type="ECO:0000256" key="5">
    <source>
        <dbReference type="PIRSR" id="PIRSR000137-1"/>
    </source>
</evidence>
<dbReference type="InterPro" id="IPR036188">
    <property type="entry name" value="FAD/NAD-bd_sf"/>
</dbReference>
<keyword evidence="4 6" id="KW-0274">FAD</keyword>
<dbReference type="PANTHER" id="PTHR11552">
    <property type="entry name" value="GLUCOSE-METHANOL-CHOLINE GMC OXIDOREDUCTASE"/>
    <property type="match status" value="1"/>
</dbReference>
<dbReference type="InterPro" id="IPR012132">
    <property type="entry name" value="GMC_OxRdtase"/>
</dbReference>
<keyword evidence="3 7" id="KW-0285">Flavoprotein</keyword>
<proteinExistence type="inferred from homology"/>
<dbReference type="InterPro" id="IPR007867">
    <property type="entry name" value="GMC_OxRtase_C"/>
</dbReference>
<name>G7H4U3_9ACTN</name>
<keyword evidence="11" id="KW-1185">Reference proteome</keyword>
<feature type="domain" description="Glucose-methanol-choline oxidoreductase N-terminal" evidence="9">
    <location>
        <begin position="237"/>
        <end position="251"/>
    </location>
</feature>